<keyword evidence="3" id="KW-0472">Membrane</keyword>
<feature type="region of interest" description="Disordered" evidence="2">
    <location>
        <begin position="127"/>
        <end position="205"/>
    </location>
</feature>
<dbReference type="Proteomes" id="UP001304683">
    <property type="component" value="Chromosome"/>
</dbReference>
<reference evidence="4 5" key="1">
    <citation type="submission" date="2023-08" db="EMBL/GenBank/DDBJ databases">
        <title>Genome sequence of Thermaerobacter compostii strain Ins1, a spore-forming filamentous bacterium isolated from a deep geothermal reservoir.</title>
        <authorList>
            <person name="Bregnard D."/>
            <person name="Gonzalez D."/>
            <person name="Junier P."/>
        </authorList>
    </citation>
    <scope>NUCLEOTIDE SEQUENCE [LARGE SCALE GENOMIC DNA]</scope>
    <source>
        <strain evidence="4 5">Ins1</strain>
    </source>
</reference>
<evidence type="ECO:0000313" key="5">
    <source>
        <dbReference type="Proteomes" id="UP001304683"/>
    </source>
</evidence>
<feature type="coiled-coil region" evidence="1">
    <location>
        <begin position="49"/>
        <end position="76"/>
    </location>
</feature>
<evidence type="ECO:0000256" key="2">
    <source>
        <dbReference type="SAM" id="MobiDB-lite"/>
    </source>
</evidence>
<gene>
    <name evidence="4" type="ORF">Q5761_03260</name>
</gene>
<feature type="compositionally biased region" description="Low complexity" evidence="2">
    <location>
        <begin position="185"/>
        <end position="196"/>
    </location>
</feature>
<dbReference type="EMBL" id="CP132508">
    <property type="protein sequence ID" value="WPD19700.1"/>
    <property type="molecule type" value="Genomic_DNA"/>
</dbReference>
<organism evidence="4 5">
    <name type="scientific">Thermaerobacter composti</name>
    <dbReference type="NCBI Taxonomy" id="554949"/>
    <lineage>
        <taxon>Bacteria</taxon>
        <taxon>Bacillati</taxon>
        <taxon>Bacillota</taxon>
        <taxon>Clostridia</taxon>
        <taxon>Eubacteriales</taxon>
        <taxon>Clostridiales Family XVII. Incertae Sedis</taxon>
        <taxon>Thermaerobacter</taxon>
    </lineage>
</organism>
<feature type="transmembrane region" description="Helical" evidence="3">
    <location>
        <begin position="21"/>
        <end position="42"/>
    </location>
</feature>
<evidence type="ECO:0000256" key="3">
    <source>
        <dbReference type="SAM" id="Phobius"/>
    </source>
</evidence>
<evidence type="ECO:0000313" key="4">
    <source>
        <dbReference type="EMBL" id="WPD19700.1"/>
    </source>
</evidence>
<sequence>MRRLLATDLLGAYGRRSPLARLVPVLCIVAIAFLLGFTGFILGPAVRHLVDLHHRAAEAEAAAAAAESAYRSAAQAVAGVDQLAAQVQVRESQLVPAADLAGLAARLAALAADSGVTLEAIRFEGYEPLDEPAPSGADAEGDRHGEPSTDPATDPTGGGELSGESDEVDGTEEGFAGSEQGGPGAPTVPAPAEGAGSSDPPYGAVTFAATLQGPWPEVEAWLQRVDREEPAVWVEGLAIGVSDAGDQRVELSGRVWVRGEAPFPVAPPEARP</sequence>
<dbReference type="RefSeq" id="WP_318751190.1">
    <property type="nucleotide sequence ID" value="NZ_CP132508.1"/>
</dbReference>
<protein>
    <submittedName>
        <fullName evidence="4">Uncharacterized protein</fullName>
    </submittedName>
</protein>
<keyword evidence="5" id="KW-1185">Reference proteome</keyword>
<name>A0ABZ0QT92_9FIRM</name>
<feature type="compositionally biased region" description="Acidic residues" evidence="2">
    <location>
        <begin position="163"/>
        <end position="172"/>
    </location>
</feature>
<keyword evidence="1" id="KW-0175">Coiled coil</keyword>
<proteinExistence type="predicted"/>
<evidence type="ECO:0000256" key="1">
    <source>
        <dbReference type="SAM" id="Coils"/>
    </source>
</evidence>
<keyword evidence="3" id="KW-1133">Transmembrane helix</keyword>
<accession>A0ABZ0QT92</accession>
<keyword evidence="3" id="KW-0812">Transmembrane</keyword>